<keyword evidence="2" id="KW-1185">Reference proteome</keyword>
<protein>
    <submittedName>
        <fullName evidence="1">Uncharacterized protein</fullName>
    </submittedName>
</protein>
<gene>
    <name evidence="1" type="ORF">SNEC2469_LOCUS28086</name>
</gene>
<evidence type="ECO:0000313" key="2">
    <source>
        <dbReference type="Proteomes" id="UP000601435"/>
    </source>
</evidence>
<dbReference type="AlphaFoldDB" id="A0A813AIR9"/>
<accession>A0A813AIR9</accession>
<proteinExistence type="predicted"/>
<evidence type="ECO:0000313" key="1">
    <source>
        <dbReference type="EMBL" id="CAE7870177.1"/>
    </source>
</evidence>
<reference evidence="1" key="1">
    <citation type="submission" date="2021-02" db="EMBL/GenBank/DDBJ databases">
        <authorList>
            <person name="Dougan E. K."/>
            <person name="Rhodes N."/>
            <person name="Thang M."/>
            <person name="Chan C."/>
        </authorList>
    </citation>
    <scope>NUCLEOTIDE SEQUENCE</scope>
</reference>
<dbReference type="Proteomes" id="UP000601435">
    <property type="component" value="Unassembled WGS sequence"/>
</dbReference>
<comment type="caution">
    <text evidence="1">The sequence shown here is derived from an EMBL/GenBank/DDBJ whole genome shotgun (WGS) entry which is preliminary data.</text>
</comment>
<organism evidence="1 2">
    <name type="scientific">Symbiodinium necroappetens</name>
    <dbReference type="NCBI Taxonomy" id="1628268"/>
    <lineage>
        <taxon>Eukaryota</taxon>
        <taxon>Sar</taxon>
        <taxon>Alveolata</taxon>
        <taxon>Dinophyceae</taxon>
        <taxon>Suessiales</taxon>
        <taxon>Symbiodiniaceae</taxon>
        <taxon>Symbiodinium</taxon>
    </lineage>
</organism>
<dbReference type="EMBL" id="CAJNJA010060242">
    <property type="protein sequence ID" value="CAE7870177.1"/>
    <property type="molecule type" value="Genomic_DNA"/>
</dbReference>
<name>A0A813AIR9_9DINO</name>
<sequence>MAIDRFISRGGGFCSKGMDASLRDVGLEAMCPSHYGRTTSDFMCRYLRRTEDDLKEALSQMTFKSVGVLCDASPKAKMDIWLPIIVMPNKIGLATLQRLSGLLPSNASAEEKMEVAAMVADSRTRNVVAETKQKDLKKQLKLGEHSLKHPAAVMNILSHVGMELDAFFPEEPLTATVCGMEERRILEHNSQNCAYILNKETGRVRWDTPMHSATQGIRLVLCADQGSPLHTCFQFLALSGASISLIRDELPPGGNTVFIVRTPLNRPAT</sequence>
<dbReference type="OrthoDB" id="10377271at2759"/>